<dbReference type="KEGG" id="cdet:87936868"/>
<dbReference type="Proteomes" id="UP001322277">
    <property type="component" value="Chromosome 1"/>
</dbReference>
<feature type="region of interest" description="Disordered" evidence="1">
    <location>
        <begin position="142"/>
        <end position="217"/>
    </location>
</feature>
<feature type="compositionally biased region" description="Basic and acidic residues" evidence="1">
    <location>
        <begin position="153"/>
        <end position="170"/>
    </location>
</feature>
<dbReference type="AlphaFoldDB" id="A0AAX4HW12"/>
<keyword evidence="3" id="KW-1185">Reference proteome</keyword>
<evidence type="ECO:0000256" key="1">
    <source>
        <dbReference type="SAM" id="MobiDB-lite"/>
    </source>
</evidence>
<sequence>MDSRRMAVLLHPEHYADEIRTQSERDEILDEMHRLFVKPWFAAQLTHYGIKFAATASLDRLWNILEKAVDSGKVSNASRLFIRCKAADAYNEDTGTPLTLDISITKGGTHLAAHDFGLFEGTMVLSHSEEKLKFLDDIEGKQDSEASQDEYESDGRGYESESDDDLKQKETSLAQKVASGKRKATSAAEGGPTKQKGKKQKKTGMVPSLSRRVYYRM</sequence>
<dbReference type="RefSeq" id="XP_062772575.1">
    <property type="nucleotide sequence ID" value="XM_062916524.1"/>
</dbReference>
<reference evidence="3" key="1">
    <citation type="journal article" date="2023" name="bioRxiv">
        <title>Complete genome of the Medicago anthracnose fungus, Colletotrichum destructivum, reveals a mini-chromosome-like region within a core chromosome.</title>
        <authorList>
            <person name="Lapalu N."/>
            <person name="Simon A."/>
            <person name="Lu A."/>
            <person name="Plaumann P.-L."/>
            <person name="Amselem J."/>
            <person name="Pigne S."/>
            <person name="Auger A."/>
            <person name="Koch C."/>
            <person name="Dallery J.-F."/>
            <person name="O'Connell R.J."/>
        </authorList>
    </citation>
    <scope>NUCLEOTIDE SEQUENCE [LARGE SCALE GENOMIC DNA]</scope>
    <source>
        <strain evidence="3">CBS 520.97</strain>
    </source>
</reference>
<dbReference type="EMBL" id="CP137305">
    <property type="protein sequence ID" value="WQF75351.1"/>
    <property type="molecule type" value="Genomic_DNA"/>
</dbReference>
<dbReference type="GeneID" id="87936868"/>
<name>A0AAX4HW12_9PEZI</name>
<accession>A0AAX4HW12</accession>
<organism evidence="2 3">
    <name type="scientific">Colletotrichum destructivum</name>
    <dbReference type="NCBI Taxonomy" id="34406"/>
    <lineage>
        <taxon>Eukaryota</taxon>
        <taxon>Fungi</taxon>
        <taxon>Dikarya</taxon>
        <taxon>Ascomycota</taxon>
        <taxon>Pezizomycotina</taxon>
        <taxon>Sordariomycetes</taxon>
        <taxon>Hypocreomycetidae</taxon>
        <taxon>Glomerellales</taxon>
        <taxon>Glomerellaceae</taxon>
        <taxon>Colletotrichum</taxon>
        <taxon>Colletotrichum destructivum species complex</taxon>
    </lineage>
</organism>
<gene>
    <name evidence="2" type="ORF">CDEST_00365</name>
</gene>
<evidence type="ECO:0000313" key="2">
    <source>
        <dbReference type="EMBL" id="WQF75351.1"/>
    </source>
</evidence>
<proteinExistence type="predicted"/>
<evidence type="ECO:0000313" key="3">
    <source>
        <dbReference type="Proteomes" id="UP001322277"/>
    </source>
</evidence>
<protein>
    <submittedName>
        <fullName evidence="2">Uncharacterized protein</fullName>
    </submittedName>
</protein>